<dbReference type="EMBL" id="AP018112">
    <property type="protein sequence ID" value="BAX62769.1"/>
    <property type="molecule type" value="Genomic_DNA"/>
</dbReference>
<organism evidence="1 2">
    <name type="scientific">Burkholderia stabilis</name>
    <dbReference type="NCBI Taxonomy" id="95485"/>
    <lineage>
        <taxon>Bacteria</taxon>
        <taxon>Pseudomonadati</taxon>
        <taxon>Pseudomonadota</taxon>
        <taxon>Betaproteobacteria</taxon>
        <taxon>Burkholderiales</taxon>
        <taxon>Burkholderiaceae</taxon>
        <taxon>Burkholderia</taxon>
        <taxon>Burkholderia cepacia complex</taxon>
    </lineage>
</organism>
<sequence>MFIGFIPFLSAAVALLLSLSGRDRAAGTTWWLTTLLVAVWAIHHGSHHIPQFATYGSW</sequence>
<evidence type="ECO:0000313" key="1">
    <source>
        <dbReference type="EMBL" id="BAX62769.1"/>
    </source>
</evidence>
<protein>
    <submittedName>
        <fullName evidence="1">Uncharacterized protein</fullName>
    </submittedName>
</protein>
<name>A0A1Y1BWV9_9BURK</name>
<reference evidence="1 2" key="1">
    <citation type="journal article" date="2017" name="Genome Announc.">
        <title>Complete Genome Sequence of Burkholderia stabilis FERMP-21014.</title>
        <authorList>
            <person name="Konishi K."/>
            <person name="Kumagai T."/>
            <person name="Sakasegawa S."/>
            <person name="Tamura T."/>
        </authorList>
    </citation>
    <scope>NUCLEOTIDE SEQUENCE [LARGE SCALE GENOMIC DNA]</scope>
    <source>
        <strain evidence="1 2">FERMP-21014</strain>
    </source>
</reference>
<dbReference type="AlphaFoldDB" id="A0A1Y1BWV9"/>
<dbReference type="RefSeq" id="WP_157776425.1">
    <property type="nucleotide sequence ID" value="NZ_AP018112.1"/>
</dbReference>
<gene>
    <name evidence="1" type="ORF">BSFP_056370</name>
</gene>
<dbReference type="Proteomes" id="UP000218432">
    <property type="component" value="Chromosome 2"/>
</dbReference>
<evidence type="ECO:0000313" key="2">
    <source>
        <dbReference type="Proteomes" id="UP000218432"/>
    </source>
</evidence>
<accession>A0A1Y1BWV9</accession>
<proteinExistence type="predicted"/>